<organism evidence="2 3">
    <name type="scientific">Marivivens niveibacter</name>
    <dbReference type="NCBI Taxonomy" id="1930667"/>
    <lineage>
        <taxon>Bacteria</taxon>
        <taxon>Pseudomonadati</taxon>
        <taxon>Pseudomonadota</taxon>
        <taxon>Alphaproteobacteria</taxon>
        <taxon>Rhodobacterales</taxon>
        <taxon>Paracoccaceae</taxon>
        <taxon>Marivivens group</taxon>
        <taxon>Marivivens</taxon>
    </lineage>
</organism>
<dbReference type="InterPro" id="IPR010642">
    <property type="entry name" value="Invasion_prot_B"/>
</dbReference>
<keyword evidence="3" id="KW-1185">Reference proteome</keyword>
<dbReference type="RefSeq" id="WP_165767791.1">
    <property type="nucleotide sequence ID" value="NZ_MSPP01000007.1"/>
</dbReference>
<evidence type="ECO:0000313" key="3">
    <source>
        <dbReference type="Proteomes" id="UP000194664"/>
    </source>
</evidence>
<dbReference type="Pfam" id="PF06776">
    <property type="entry name" value="IalB"/>
    <property type="match status" value="1"/>
</dbReference>
<comment type="caution">
    <text evidence="2">The sequence shown here is derived from an EMBL/GenBank/DDBJ whole genome shotgun (WGS) entry which is preliminary data.</text>
</comment>
<protein>
    <recommendedName>
        <fullName evidence="4">Invasion-associated locus B family protein</fullName>
    </recommendedName>
</protein>
<evidence type="ECO:0000313" key="2">
    <source>
        <dbReference type="EMBL" id="OUD08181.1"/>
    </source>
</evidence>
<proteinExistence type="predicted"/>
<dbReference type="AlphaFoldDB" id="A0A251WVA0"/>
<dbReference type="EMBL" id="MSPP01000007">
    <property type="protein sequence ID" value="OUD08181.1"/>
    <property type="molecule type" value="Genomic_DNA"/>
</dbReference>
<evidence type="ECO:0000256" key="1">
    <source>
        <dbReference type="SAM" id="SignalP"/>
    </source>
</evidence>
<evidence type="ECO:0008006" key="4">
    <source>
        <dbReference type="Google" id="ProtNLM"/>
    </source>
</evidence>
<dbReference type="Gene3D" id="2.60.40.1880">
    <property type="entry name" value="Invasion associated locus B (IalB) protein"/>
    <property type="match status" value="1"/>
</dbReference>
<keyword evidence="1" id="KW-0732">Signal</keyword>
<feature type="chain" id="PRO_5012942351" description="Invasion-associated locus B family protein" evidence="1">
    <location>
        <begin position="23"/>
        <end position="190"/>
    </location>
</feature>
<accession>A0A251WVA0</accession>
<dbReference type="Proteomes" id="UP000194664">
    <property type="component" value="Unassembled WGS sequence"/>
</dbReference>
<gene>
    <name evidence="2" type="ORF">BVC71_14535</name>
</gene>
<dbReference type="InterPro" id="IPR038696">
    <property type="entry name" value="IalB_sf"/>
</dbReference>
<reference evidence="2 3" key="1">
    <citation type="submission" date="2016-12" db="EMBL/GenBank/DDBJ databases">
        <title>The draft genome sequence of HSLHS2.</title>
        <authorList>
            <person name="Hu D."/>
            <person name="Wang L."/>
            <person name="Shao Z."/>
        </authorList>
    </citation>
    <scope>NUCLEOTIDE SEQUENCE [LARGE SCALE GENOMIC DNA]</scope>
    <source>
        <strain evidence="2">MCCC 1A06712</strain>
    </source>
</reference>
<feature type="signal peptide" evidence="1">
    <location>
        <begin position="1"/>
        <end position="22"/>
    </location>
</feature>
<name>A0A251WVA0_9RHOB</name>
<sequence length="190" mass="20224">MFQTLKPYAVAALVLSAGASYAQDTSAPEVNMGSTEGPAVGQVYQAETIGDWDLRCLKTEGGDDPCQMYQLLTDETGQAVAEVNLFPMPEEHPAAAAATVMVPLMTLLAEGISITVDDGQTRRYPIEFCGPEGCISRMGFTDEDLAAFKAGSVAKVRIVQAEVSEGAEVMLDMSLSGFTRSFEQADPPTE</sequence>